<protein>
    <submittedName>
        <fullName evidence="1">418_t:CDS:1</fullName>
    </submittedName>
</protein>
<evidence type="ECO:0000313" key="1">
    <source>
        <dbReference type="EMBL" id="CAG8587119.1"/>
    </source>
</evidence>
<sequence length="125" mass="14775">LFKESKEKMYFIRLRPNRSRVHAIRLDRMNVLKYATSGYGNHSSSRDSTPNNSQHKPKSSQNSNNKHHEKIDSKNEKNFEDNKIPKYRRALDHQAKDDLVDGSYWSEPVGSKKYVKKITMKKFVY</sequence>
<dbReference type="EMBL" id="CAJVPU010008718">
    <property type="protein sequence ID" value="CAG8587119.1"/>
    <property type="molecule type" value="Genomic_DNA"/>
</dbReference>
<keyword evidence="2" id="KW-1185">Reference proteome</keyword>
<organism evidence="1 2">
    <name type="scientific">Dentiscutata heterogama</name>
    <dbReference type="NCBI Taxonomy" id="1316150"/>
    <lineage>
        <taxon>Eukaryota</taxon>
        <taxon>Fungi</taxon>
        <taxon>Fungi incertae sedis</taxon>
        <taxon>Mucoromycota</taxon>
        <taxon>Glomeromycotina</taxon>
        <taxon>Glomeromycetes</taxon>
        <taxon>Diversisporales</taxon>
        <taxon>Gigasporaceae</taxon>
        <taxon>Dentiscutata</taxon>
    </lineage>
</organism>
<comment type="caution">
    <text evidence="1">The sequence shown here is derived from an EMBL/GenBank/DDBJ whole genome shotgun (WGS) entry which is preliminary data.</text>
</comment>
<gene>
    <name evidence="1" type="ORF">DHETER_LOCUS6711</name>
</gene>
<feature type="non-terminal residue" evidence="1">
    <location>
        <position position="1"/>
    </location>
</feature>
<reference evidence="1" key="1">
    <citation type="submission" date="2021-06" db="EMBL/GenBank/DDBJ databases">
        <authorList>
            <person name="Kallberg Y."/>
            <person name="Tangrot J."/>
            <person name="Rosling A."/>
        </authorList>
    </citation>
    <scope>NUCLEOTIDE SEQUENCE</scope>
    <source>
        <strain evidence="1">IL203A</strain>
    </source>
</reference>
<proteinExistence type="predicted"/>
<dbReference type="Proteomes" id="UP000789702">
    <property type="component" value="Unassembled WGS sequence"/>
</dbReference>
<name>A0ACA9MGB3_9GLOM</name>
<evidence type="ECO:0000313" key="2">
    <source>
        <dbReference type="Proteomes" id="UP000789702"/>
    </source>
</evidence>
<accession>A0ACA9MGB3</accession>